<dbReference type="Proteomes" id="UP000077868">
    <property type="component" value="Chromosome"/>
</dbReference>
<evidence type="ECO:0000259" key="2">
    <source>
        <dbReference type="Pfam" id="PF04892"/>
    </source>
</evidence>
<gene>
    <name evidence="3" type="ORF">I601_1785</name>
</gene>
<feature type="transmembrane region" description="Helical" evidence="1">
    <location>
        <begin position="21"/>
        <end position="48"/>
    </location>
</feature>
<keyword evidence="1" id="KW-0472">Membrane</keyword>
<keyword evidence="4" id="KW-1185">Reference proteome</keyword>
<keyword evidence="1" id="KW-1133">Transmembrane helix</keyword>
<reference evidence="3 4" key="1">
    <citation type="submission" date="2016-03" db="EMBL/GenBank/DDBJ databases">
        <title>Complete genome sequence of a soil Actinobacterium, Nocardioides dokdonensis FR1436.</title>
        <authorList>
            <person name="Kwon S.-K."/>
            <person name="Kim K."/>
            <person name="Kim J.F."/>
        </authorList>
    </citation>
    <scope>NUCLEOTIDE SEQUENCE [LARGE SCALE GENOMIC DNA]</scope>
    <source>
        <strain evidence="3 4">FR1436</strain>
    </source>
</reference>
<dbReference type="Pfam" id="PF04892">
    <property type="entry name" value="VanZ"/>
    <property type="match status" value="1"/>
</dbReference>
<dbReference type="EMBL" id="CP015079">
    <property type="protein sequence ID" value="ANH38216.1"/>
    <property type="molecule type" value="Genomic_DNA"/>
</dbReference>
<dbReference type="STRING" id="1300347.I601_1785"/>
<dbReference type="PATRIC" id="fig|1300347.3.peg.1786"/>
<sequence>MPLDAATEPSNRTRRRLAVALGAYCLFIAAIVLLPTGAVPSAVVTHVAGLADAMGTPARLTAGARIEFGLNALMVVPISALGGLLWPRWNWRDWTAAAFVASASVELIQGLFLPDRSATFVDVCANTLGGLMGALLVAVTLRAARHGSPHETT</sequence>
<name>A0A1A9GJH3_9ACTN</name>
<dbReference type="AlphaFoldDB" id="A0A1A9GJH3"/>
<evidence type="ECO:0000256" key="1">
    <source>
        <dbReference type="SAM" id="Phobius"/>
    </source>
</evidence>
<organism evidence="3 4">
    <name type="scientific">Nocardioides dokdonensis FR1436</name>
    <dbReference type="NCBI Taxonomy" id="1300347"/>
    <lineage>
        <taxon>Bacteria</taxon>
        <taxon>Bacillati</taxon>
        <taxon>Actinomycetota</taxon>
        <taxon>Actinomycetes</taxon>
        <taxon>Propionibacteriales</taxon>
        <taxon>Nocardioidaceae</taxon>
        <taxon>Nocardioides</taxon>
    </lineage>
</organism>
<protein>
    <submittedName>
        <fullName evidence="3">VanZ like family protein</fullName>
    </submittedName>
</protein>
<feature type="transmembrane region" description="Helical" evidence="1">
    <location>
        <begin position="119"/>
        <end position="141"/>
    </location>
</feature>
<evidence type="ECO:0000313" key="3">
    <source>
        <dbReference type="EMBL" id="ANH38216.1"/>
    </source>
</evidence>
<accession>A0A1A9GJH3</accession>
<evidence type="ECO:0000313" key="4">
    <source>
        <dbReference type="Proteomes" id="UP000077868"/>
    </source>
</evidence>
<feature type="domain" description="VanZ-like" evidence="2">
    <location>
        <begin position="24"/>
        <end position="138"/>
    </location>
</feature>
<proteinExistence type="predicted"/>
<dbReference type="OrthoDB" id="3789752at2"/>
<dbReference type="InterPro" id="IPR006976">
    <property type="entry name" value="VanZ-like"/>
</dbReference>
<keyword evidence="1" id="KW-0812">Transmembrane</keyword>
<feature type="transmembrane region" description="Helical" evidence="1">
    <location>
        <begin position="94"/>
        <end position="113"/>
    </location>
</feature>
<feature type="transmembrane region" description="Helical" evidence="1">
    <location>
        <begin position="68"/>
        <end position="87"/>
    </location>
</feature>
<dbReference type="KEGG" id="ndk:I601_1785"/>